<dbReference type="PRINTS" id="PR01680">
    <property type="entry name" value="TNFACTORR6"/>
</dbReference>
<accession>A0A8J4UU44</accession>
<dbReference type="PANTHER" id="PTHR46838">
    <property type="entry name" value="TUMOR NECROSIS FACTOR RECEPTOR SUPERFAMILY MEMBER 14"/>
    <property type="match status" value="1"/>
</dbReference>
<dbReference type="GO" id="GO:0046642">
    <property type="term" value="P:negative regulation of alpha-beta T cell proliferation"/>
    <property type="evidence" value="ECO:0007669"/>
    <property type="project" value="TreeGrafter"/>
</dbReference>
<dbReference type="GO" id="GO:0006915">
    <property type="term" value="P:apoptotic process"/>
    <property type="evidence" value="ECO:0007669"/>
    <property type="project" value="InterPro"/>
</dbReference>
<dbReference type="PANTHER" id="PTHR46838:SF1">
    <property type="entry name" value="TUMOR NECROSIS FACTOR RECEPTOR SUPERFAMILY MEMBER 14"/>
    <property type="match status" value="1"/>
</dbReference>
<evidence type="ECO:0000256" key="2">
    <source>
        <dbReference type="SAM" id="MobiDB-lite"/>
    </source>
</evidence>
<evidence type="ECO:0000259" key="4">
    <source>
        <dbReference type="PROSITE" id="PS50050"/>
    </source>
</evidence>
<dbReference type="Pfam" id="PF00020">
    <property type="entry name" value="TNFR_c6"/>
    <property type="match status" value="2"/>
</dbReference>
<dbReference type="InterPro" id="IPR001368">
    <property type="entry name" value="TNFR/NGFR_Cys_rich_reg"/>
</dbReference>
<reference evidence="5" key="1">
    <citation type="submission" date="2020-07" db="EMBL/GenBank/DDBJ databases">
        <title>Clarias magur genome sequencing, assembly and annotation.</title>
        <authorList>
            <person name="Kushwaha B."/>
            <person name="Kumar R."/>
            <person name="Das P."/>
            <person name="Joshi C.G."/>
            <person name="Kumar D."/>
            <person name="Nagpure N.S."/>
            <person name="Pandey M."/>
            <person name="Agarwal S."/>
            <person name="Srivastava S."/>
            <person name="Singh M."/>
            <person name="Sahoo L."/>
            <person name="Jayasankar P."/>
            <person name="Meher P.K."/>
            <person name="Koringa P.G."/>
            <person name="Iquebal M.A."/>
            <person name="Das S.P."/>
            <person name="Bit A."/>
            <person name="Patnaik S."/>
            <person name="Patel N."/>
            <person name="Shah T.M."/>
            <person name="Hinsu A."/>
            <person name="Jena J.K."/>
        </authorList>
    </citation>
    <scope>NUCLEOTIDE SEQUENCE</scope>
    <source>
        <strain evidence="5">CIFAMagur01</strain>
        <tissue evidence="5">Testis</tissue>
    </source>
</reference>
<feature type="non-terminal residue" evidence="5">
    <location>
        <position position="1"/>
    </location>
</feature>
<sequence>NRVYRHCTEFTSTTCMPCVDSTYTDEPNGFAKCISCTVCDMGSGLRVKTPCTRISNTVCEPLEGFYCIDEERGSCRQAVEHTKCKPGQYIKQKGTAVSDVECAVCTDGTYSNGSLQICQQHTKCEELGLEEKVPGTNSFDVECRRKTQVAVIAGLPAAVALIVVVAGVLFIKIRRNKSSVRGGTANNTRLSDNQTKERSTSLLLMRRQ</sequence>
<proteinExistence type="predicted"/>
<evidence type="ECO:0000256" key="1">
    <source>
        <dbReference type="PROSITE-ProRule" id="PRU00206"/>
    </source>
</evidence>
<dbReference type="SMART" id="SM00208">
    <property type="entry name" value="TNFR"/>
    <property type="match status" value="3"/>
</dbReference>
<evidence type="ECO:0000256" key="3">
    <source>
        <dbReference type="SAM" id="Phobius"/>
    </source>
</evidence>
<name>A0A8J4UU44_CLAMG</name>
<dbReference type="EMBL" id="QNUK01000035">
    <property type="protein sequence ID" value="KAF5906262.1"/>
    <property type="molecule type" value="Genomic_DNA"/>
</dbReference>
<keyword evidence="1" id="KW-1015">Disulfide bond</keyword>
<dbReference type="GO" id="GO:0050830">
    <property type="term" value="P:defense response to Gram-positive bacterium"/>
    <property type="evidence" value="ECO:0007669"/>
    <property type="project" value="TreeGrafter"/>
</dbReference>
<keyword evidence="3" id="KW-1133">Transmembrane helix</keyword>
<feature type="repeat" description="TNFR-Cys" evidence="1">
    <location>
        <begin position="17"/>
        <end position="59"/>
    </location>
</feature>
<dbReference type="AlphaFoldDB" id="A0A8J4UU44"/>
<dbReference type="GO" id="GO:0009897">
    <property type="term" value="C:external side of plasma membrane"/>
    <property type="evidence" value="ECO:0007669"/>
    <property type="project" value="TreeGrafter"/>
</dbReference>
<organism evidence="5 6">
    <name type="scientific">Clarias magur</name>
    <name type="common">Asian catfish</name>
    <name type="synonym">Macropteronotus magur</name>
    <dbReference type="NCBI Taxonomy" id="1594786"/>
    <lineage>
        <taxon>Eukaryota</taxon>
        <taxon>Metazoa</taxon>
        <taxon>Chordata</taxon>
        <taxon>Craniata</taxon>
        <taxon>Vertebrata</taxon>
        <taxon>Euteleostomi</taxon>
        <taxon>Actinopterygii</taxon>
        <taxon>Neopterygii</taxon>
        <taxon>Teleostei</taxon>
        <taxon>Ostariophysi</taxon>
        <taxon>Siluriformes</taxon>
        <taxon>Clariidae</taxon>
        <taxon>Clarias</taxon>
    </lineage>
</organism>
<dbReference type="FunFam" id="2.10.50.10:FF:000009">
    <property type="entry name" value="Tumor necrosis factor receptor superfamily member 14"/>
    <property type="match status" value="1"/>
</dbReference>
<gene>
    <name evidence="5" type="ORF">DAT39_004004</name>
</gene>
<dbReference type="SUPFAM" id="SSF57586">
    <property type="entry name" value="TNF receptor-like"/>
    <property type="match status" value="2"/>
</dbReference>
<keyword evidence="3" id="KW-0472">Membrane</keyword>
<dbReference type="Proteomes" id="UP000727407">
    <property type="component" value="Unassembled WGS sequence"/>
</dbReference>
<dbReference type="Gene3D" id="2.10.50.10">
    <property type="entry name" value="Tumor Necrosis Factor Receptor, subunit A, domain 2"/>
    <property type="match status" value="3"/>
</dbReference>
<protein>
    <submittedName>
        <fullName evidence="5">Tumor necrosis factor receptor superfamily member 5-like isoform X1</fullName>
    </submittedName>
</protein>
<dbReference type="GO" id="GO:2000406">
    <property type="term" value="P:positive regulation of T cell migration"/>
    <property type="evidence" value="ECO:0007669"/>
    <property type="project" value="TreeGrafter"/>
</dbReference>
<comment type="caution">
    <text evidence="5">The sequence shown here is derived from an EMBL/GenBank/DDBJ whole genome shotgun (WGS) entry which is preliminary data.</text>
</comment>
<feature type="disulfide bond" evidence="1">
    <location>
        <begin position="18"/>
        <end position="33"/>
    </location>
</feature>
<feature type="compositionally biased region" description="Polar residues" evidence="2">
    <location>
        <begin position="181"/>
        <end position="193"/>
    </location>
</feature>
<keyword evidence="5" id="KW-0675">Receptor</keyword>
<dbReference type="InterPro" id="IPR008063">
    <property type="entry name" value="Fas_rcpt"/>
</dbReference>
<dbReference type="GO" id="GO:0007165">
    <property type="term" value="P:signal transduction"/>
    <property type="evidence" value="ECO:0007669"/>
    <property type="project" value="InterPro"/>
</dbReference>
<evidence type="ECO:0000313" key="5">
    <source>
        <dbReference type="EMBL" id="KAF5906262.1"/>
    </source>
</evidence>
<feature type="transmembrane region" description="Helical" evidence="3">
    <location>
        <begin position="149"/>
        <end position="171"/>
    </location>
</feature>
<dbReference type="GO" id="GO:0002720">
    <property type="term" value="P:positive regulation of cytokine production involved in immune response"/>
    <property type="evidence" value="ECO:0007669"/>
    <property type="project" value="TreeGrafter"/>
</dbReference>
<dbReference type="GO" id="GO:0006955">
    <property type="term" value="P:immune response"/>
    <property type="evidence" value="ECO:0007669"/>
    <property type="project" value="InterPro"/>
</dbReference>
<feature type="non-terminal residue" evidence="5">
    <location>
        <position position="208"/>
    </location>
</feature>
<comment type="caution">
    <text evidence="1">Lacks conserved residue(s) required for the propagation of feature annotation.</text>
</comment>
<keyword evidence="6" id="KW-1185">Reference proteome</keyword>
<evidence type="ECO:0000313" key="6">
    <source>
        <dbReference type="Proteomes" id="UP000727407"/>
    </source>
</evidence>
<dbReference type="OrthoDB" id="10031141at2759"/>
<dbReference type="PROSITE" id="PS50050">
    <property type="entry name" value="TNFR_NGFR_2"/>
    <property type="match status" value="1"/>
</dbReference>
<dbReference type="FunFam" id="2.10.50.10:FF:000065">
    <property type="entry name" value="TNF receptor superfamily member 14"/>
    <property type="match status" value="1"/>
</dbReference>
<feature type="domain" description="TNFR-Cys" evidence="4">
    <location>
        <begin position="17"/>
        <end position="59"/>
    </location>
</feature>
<dbReference type="PROSITE" id="PS00652">
    <property type="entry name" value="TNFR_NGFR_1"/>
    <property type="match status" value="1"/>
</dbReference>
<dbReference type="GO" id="GO:0050829">
    <property type="term" value="P:defense response to Gram-negative bacterium"/>
    <property type="evidence" value="ECO:0007669"/>
    <property type="project" value="TreeGrafter"/>
</dbReference>
<dbReference type="CDD" id="cd13405">
    <property type="entry name" value="TNFRSF14_teleost"/>
    <property type="match status" value="1"/>
</dbReference>
<keyword evidence="3" id="KW-0812">Transmembrane</keyword>
<dbReference type="GO" id="GO:0004888">
    <property type="term" value="F:transmembrane signaling receptor activity"/>
    <property type="evidence" value="ECO:0007669"/>
    <property type="project" value="InterPro"/>
</dbReference>
<feature type="region of interest" description="Disordered" evidence="2">
    <location>
        <begin position="181"/>
        <end position="208"/>
    </location>
</feature>